<evidence type="ECO:0000259" key="7">
    <source>
        <dbReference type="Pfam" id="PF01850"/>
    </source>
</evidence>
<accession>A0A1C3Y9D0</accession>
<dbReference type="EMBL" id="FMAJ01000015">
    <property type="protein sequence ID" value="SCB61070.1"/>
    <property type="molecule type" value="Genomic_DNA"/>
</dbReference>
<dbReference type="EC" id="3.1.-.-" evidence="6"/>
<dbReference type="GO" id="GO:0016787">
    <property type="term" value="F:hydrolase activity"/>
    <property type="evidence" value="ECO:0007669"/>
    <property type="project" value="UniProtKB-KW"/>
</dbReference>
<feature type="binding site" evidence="6">
    <location>
        <position position="6"/>
    </location>
    <ligand>
        <name>Mg(2+)</name>
        <dbReference type="ChEBI" id="CHEBI:18420"/>
    </ligand>
</feature>
<keyword evidence="6" id="KW-0800">Toxin</keyword>
<dbReference type="Pfam" id="PF01850">
    <property type="entry name" value="PIN"/>
    <property type="match status" value="1"/>
</dbReference>
<dbReference type="InterPro" id="IPR029060">
    <property type="entry name" value="PIN-like_dom_sf"/>
</dbReference>
<dbReference type="InterPro" id="IPR044153">
    <property type="entry name" value="PIN_Pae0151-like"/>
</dbReference>
<sequence length="140" mass="15142">MAFVLDASIAAAWFLPDEQHDAADQLMSELSATVALVPTLFWFETRNLFLMAERRGRLRSGEALLLMTQLRGLALEDAGSGGDGLILDLASRYALTGYDASYVALAKAEDLPLATADRKMANAARSEGITILGPLERLEI</sequence>
<dbReference type="Gene3D" id="3.40.50.1010">
    <property type="entry name" value="5'-nuclease"/>
    <property type="match status" value="1"/>
</dbReference>
<evidence type="ECO:0000256" key="2">
    <source>
        <dbReference type="ARBA" id="ARBA00022722"/>
    </source>
</evidence>
<evidence type="ECO:0000256" key="6">
    <source>
        <dbReference type="HAMAP-Rule" id="MF_00265"/>
    </source>
</evidence>
<keyword evidence="3 6" id="KW-0479">Metal-binding</keyword>
<comment type="function">
    <text evidence="6">Toxic component of a toxin-antitoxin (TA) system. An RNase.</text>
</comment>
<evidence type="ECO:0000256" key="1">
    <source>
        <dbReference type="ARBA" id="ARBA00022649"/>
    </source>
</evidence>
<dbReference type="CDD" id="cd09873">
    <property type="entry name" value="PIN_Pae0151-like"/>
    <property type="match status" value="1"/>
</dbReference>
<gene>
    <name evidence="6" type="primary">vapC</name>
    <name evidence="8" type="ORF">GA0061105_1159</name>
</gene>
<dbReference type="GO" id="GO:0000287">
    <property type="term" value="F:magnesium ion binding"/>
    <property type="evidence" value="ECO:0007669"/>
    <property type="project" value="UniProtKB-UniRule"/>
</dbReference>
<evidence type="ECO:0000256" key="4">
    <source>
        <dbReference type="ARBA" id="ARBA00022801"/>
    </source>
</evidence>
<proteinExistence type="inferred from homology"/>
<dbReference type="PANTHER" id="PTHR35901:SF1">
    <property type="entry name" value="EXONUCLEASE VAPC9"/>
    <property type="match status" value="1"/>
</dbReference>
<feature type="binding site" evidence="6">
    <location>
        <position position="99"/>
    </location>
    <ligand>
        <name>Mg(2+)</name>
        <dbReference type="ChEBI" id="CHEBI:18420"/>
    </ligand>
</feature>
<keyword evidence="1 6" id="KW-1277">Toxin-antitoxin system</keyword>
<dbReference type="InterPro" id="IPR002716">
    <property type="entry name" value="PIN_dom"/>
</dbReference>
<keyword evidence="2 6" id="KW-0540">Nuclease</keyword>
<feature type="domain" description="PIN" evidence="7">
    <location>
        <begin position="4"/>
        <end position="125"/>
    </location>
</feature>
<evidence type="ECO:0000313" key="9">
    <source>
        <dbReference type="Proteomes" id="UP000198723"/>
    </source>
</evidence>
<evidence type="ECO:0000256" key="3">
    <source>
        <dbReference type="ARBA" id="ARBA00022723"/>
    </source>
</evidence>
<protein>
    <recommendedName>
        <fullName evidence="6">Ribonuclease VapC</fullName>
        <shortName evidence="6">RNase VapC</shortName>
        <ecNumber evidence="6">3.1.-.-</ecNumber>
    </recommendedName>
    <alternativeName>
        <fullName evidence="6">Toxin VapC</fullName>
    </alternativeName>
</protein>
<evidence type="ECO:0000256" key="5">
    <source>
        <dbReference type="ARBA" id="ARBA00022842"/>
    </source>
</evidence>
<dbReference type="Proteomes" id="UP000198723">
    <property type="component" value="Unassembled WGS sequence"/>
</dbReference>
<comment type="cofactor">
    <cofactor evidence="6">
        <name>Mg(2+)</name>
        <dbReference type="ChEBI" id="CHEBI:18420"/>
    </cofactor>
</comment>
<dbReference type="HAMAP" id="MF_00265">
    <property type="entry name" value="VapC_Nob1"/>
    <property type="match status" value="1"/>
</dbReference>
<dbReference type="SUPFAM" id="SSF88723">
    <property type="entry name" value="PIN domain-like"/>
    <property type="match status" value="1"/>
</dbReference>
<name>A0A1C3Y9D0_9HYPH</name>
<dbReference type="GO" id="GO:0004540">
    <property type="term" value="F:RNA nuclease activity"/>
    <property type="evidence" value="ECO:0007669"/>
    <property type="project" value="InterPro"/>
</dbReference>
<dbReference type="PANTHER" id="PTHR35901">
    <property type="entry name" value="RIBONUCLEASE VAPC3"/>
    <property type="match status" value="1"/>
</dbReference>
<dbReference type="STRING" id="1138170.GA0061105_1159"/>
<evidence type="ECO:0000313" key="8">
    <source>
        <dbReference type="EMBL" id="SCB61070.1"/>
    </source>
</evidence>
<dbReference type="RefSeq" id="WP_064693119.1">
    <property type="nucleotide sequence ID" value="NZ_FMAJ01000015.1"/>
</dbReference>
<dbReference type="InterPro" id="IPR022907">
    <property type="entry name" value="VapC_family"/>
</dbReference>
<comment type="similarity">
    <text evidence="6">Belongs to the PINc/VapC protein family.</text>
</comment>
<organism evidence="8 9">
    <name type="scientific">Rhizobium aethiopicum</name>
    <dbReference type="NCBI Taxonomy" id="1138170"/>
    <lineage>
        <taxon>Bacteria</taxon>
        <taxon>Pseudomonadati</taxon>
        <taxon>Pseudomonadota</taxon>
        <taxon>Alphaproteobacteria</taxon>
        <taxon>Hyphomicrobiales</taxon>
        <taxon>Rhizobiaceae</taxon>
        <taxon>Rhizobium/Agrobacterium group</taxon>
        <taxon>Rhizobium</taxon>
    </lineage>
</organism>
<keyword evidence="5 6" id="KW-0460">Magnesium</keyword>
<reference evidence="8 9" key="1">
    <citation type="submission" date="2016-08" db="EMBL/GenBank/DDBJ databases">
        <authorList>
            <person name="Seilhamer J.J."/>
        </authorList>
    </citation>
    <scope>NUCLEOTIDE SEQUENCE [LARGE SCALE GENOMIC DNA]</scope>
    <source>
        <strain evidence="8 9">HBR26</strain>
    </source>
</reference>
<dbReference type="InterPro" id="IPR051619">
    <property type="entry name" value="TypeII_TA_RNase_PINc/VapC"/>
</dbReference>
<dbReference type="AlphaFoldDB" id="A0A1C3Y9D0"/>
<keyword evidence="4 6" id="KW-0378">Hydrolase</keyword>
<dbReference type="GO" id="GO:0090729">
    <property type="term" value="F:toxin activity"/>
    <property type="evidence" value="ECO:0007669"/>
    <property type="project" value="UniProtKB-KW"/>
</dbReference>